<name>A0A110B4M8_9SPHI</name>
<dbReference type="EMBL" id="AP017313">
    <property type="protein sequence ID" value="BAU53186.1"/>
    <property type="molecule type" value="Genomic_DNA"/>
</dbReference>
<sequence>MKKLPGIFTSMFCLLCLCKADAQNDTSKQAVTDTAQVHTVKVSGYIKYLEEGSFVNNLSELKSLGLIHNRLNFKYQPDDHFTYRLEVRNRIYYGALVKDYPGFAKLVAGQDGILNLSRNWVNSNGVLFNSTIDRASAEYIKGKWDITLGRQRINWGISTVWTPNDIFNTFNYFDFDYEERPGSDAARVQYNINTSSSLDFAVSPGRTTRQNIAAMMYHFNKWDYDFQVFSGIYQQNFTGGAGWAGNIKDAGFKGEVSYFASNRADSVAVVASLSADYAFKNGIYVMLSGLYNSLGNDNLINVTQLTASTLSAKNIFPFRYTLFAETSYSFSPIFKASLGEMYSLSGNALIILPTFTYSIADNWALDLTGQCFYSQQNGRYKPLGNSVYLRVKWGF</sequence>
<proteinExistence type="predicted"/>
<dbReference type="OrthoDB" id="5383458at2"/>
<dbReference type="RefSeq" id="WP_096350580.1">
    <property type="nucleotide sequence ID" value="NZ_AP017313.1"/>
</dbReference>
<organism evidence="1 2">
    <name type="scientific">Mucilaginibacter gotjawali</name>
    <dbReference type="NCBI Taxonomy" id="1550579"/>
    <lineage>
        <taxon>Bacteria</taxon>
        <taxon>Pseudomonadati</taxon>
        <taxon>Bacteroidota</taxon>
        <taxon>Sphingobacteriia</taxon>
        <taxon>Sphingobacteriales</taxon>
        <taxon>Sphingobacteriaceae</taxon>
        <taxon>Mucilaginibacter</taxon>
    </lineage>
</organism>
<dbReference type="Proteomes" id="UP000218263">
    <property type="component" value="Chromosome"/>
</dbReference>
<keyword evidence="2" id="KW-1185">Reference proteome</keyword>
<accession>A0A110B4M8</accession>
<dbReference type="KEGG" id="mgot:MgSA37_01353"/>
<dbReference type="AlphaFoldDB" id="A0A110B4M8"/>
<evidence type="ECO:0000313" key="1">
    <source>
        <dbReference type="EMBL" id="BAU53186.1"/>
    </source>
</evidence>
<evidence type="ECO:0000313" key="2">
    <source>
        <dbReference type="Proteomes" id="UP000218263"/>
    </source>
</evidence>
<protein>
    <submittedName>
        <fullName evidence="1">Uncharacterized protein</fullName>
    </submittedName>
</protein>
<gene>
    <name evidence="1" type="ORF">MgSA37_01353</name>
</gene>
<reference evidence="1 2" key="1">
    <citation type="submission" date="2015-12" db="EMBL/GenBank/DDBJ databases">
        <title>Genome sequence of Mucilaginibacter gotjawali.</title>
        <authorList>
            <person name="Lee J.S."/>
            <person name="Lee K.C."/>
            <person name="Kim K.K."/>
            <person name="Lee B.W."/>
        </authorList>
    </citation>
    <scope>NUCLEOTIDE SEQUENCE [LARGE SCALE GENOMIC DNA]</scope>
    <source>
        <strain evidence="1 2">SA3-7</strain>
    </source>
</reference>